<dbReference type="Proteomes" id="UP000280271">
    <property type="component" value="Unassembled WGS sequence"/>
</dbReference>
<feature type="transmembrane region" description="Helical" evidence="1">
    <location>
        <begin position="20"/>
        <end position="46"/>
    </location>
</feature>
<feature type="transmembrane region" description="Helical" evidence="1">
    <location>
        <begin position="78"/>
        <end position="99"/>
    </location>
</feature>
<evidence type="ECO:0000313" key="2">
    <source>
        <dbReference type="EMBL" id="RLL24466.1"/>
    </source>
</evidence>
<protein>
    <recommendedName>
        <fullName evidence="4">Phage abortive infection protein</fullName>
    </recommendedName>
</protein>
<keyword evidence="1" id="KW-1133">Transmembrane helix</keyword>
<proteinExistence type="predicted"/>
<evidence type="ECO:0000256" key="1">
    <source>
        <dbReference type="SAM" id="Phobius"/>
    </source>
</evidence>
<evidence type="ECO:0000313" key="3">
    <source>
        <dbReference type="Proteomes" id="UP000280271"/>
    </source>
</evidence>
<gene>
    <name evidence="2" type="ORF">D9K81_00325</name>
</gene>
<name>A0ABX9TZT6_9GAMM</name>
<dbReference type="EMBL" id="RCHC01000001">
    <property type="protein sequence ID" value="RLL24466.1"/>
    <property type="molecule type" value="Genomic_DNA"/>
</dbReference>
<accession>A0ABX9TZT6</accession>
<reference evidence="2 3" key="1">
    <citation type="submission" date="2018-09" db="EMBL/GenBank/DDBJ databases">
        <title>The draft genome of Acinetobacter sp. strains.</title>
        <authorList>
            <person name="Qin J."/>
            <person name="Feng Y."/>
            <person name="Zong Z."/>
        </authorList>
    </citation>
    <scope>NUCLEOTIDE SEQUENCE [LARGE SCALE GENOMIC DNA]</scope>
    <source>
        <strain evidence="2 3">WCHAc060005</strain>
    </source>
</reference>
<comment type="caution">
    <text evidence="2">The sequence shown here is derived from an EMBL/GenBank/DDBJ whole genome shotgun (WGS) entry which is preliminary data.</text>
</comment>
<sequence>MDDKKKKNLMRDCWVKGKVFIKFLWGMFLYIILPLFICFIFANYLWGVYVEKVGNPFNFKILWEGDTPRNALGAFGDFMGGLLNPLFAFLSLMGVLWTLKLTREGLSENRELISAQLEKQALQQFESIYLYSLDQLNILSKKIDHEKLNEIVKEKMNPPEKFGKIKNDIGVDHGICAYRDYLVLILKRLDRMNIADSEKYDYVQMITAPYTKGLVFALHISFYYLLVSQDDEILDVDLHQLLAKYNLFKNLKLINFSDAEFTYHSLGLMKVLQNSLYQSSLNYGEIVDEKSWGYKSVLDGYNSKSSMLFVHSLLKGRDNYISDCSRLSAKVVKNGVELLVDDKKIGFICFNQSLHTLERDSLQYLGENKILGFGFELYVTCQYAKLELKWLNLGNPNDFALEFCCNHELFSFHS</sequence>
<evidence type="ECO:0008006" key="4">
    <source>
        <dbReference type="Google" id="ProtNLM"/>
    </source>
</evidence>
<keyword evidence="3" id="KW-1185">Reference proteome</keyword>
<keyword evidence="1" id="KW-0472">Membrane</keyword>
<keyword evidence="1" id="KW-0812">Transmembrane</keyword>
<organism evidence="2 3">
    <name type="scientific">Acinetobacter chengduensis</name>
    <dbReference type="NCBI Taxonomy" id="2420890"/>
    <lineage>
        <taxon>Bacteria</taxon>
        <taxon>Pseudomonadati</taxon>
        <taxon>Pseudomonadota</taxon>
        <taxon>Gammaproteobacteria</taxon>
        <taxon>Moraxellales</taxon>
        <taxon>Moraxellaceae</taxon>
        <taxon>Acinetobacter</taxon>
    </lineage>
</organism>
<dbReference type="RefSeq" id="WP_121523072.1">
    <property type="nucleotide sequence ID" value="NZ_RCHC01000001.1"/>
</dbReference>